<feature type="region of interest" description="Disordered" evidence="2">
    <location>
        <begin position="462"/>
        <end position="514"/>
    </location>
</feature>
<keyword evidence="6" id="KW-1185">Reference proteome</keyword>
<keyword evidence="3" id="KW-0812">Transmembrane</keyword>
<accession>A0A1H9CFJ9</accession>
<feature type="compositionally biased region" description="Low complexity" evidence="2">
    <location>
        <begin position="467"/>
        <end position="487"/>
    </location>
</feature>
<feature type="compositionally biased region" description="Basic and acidic residues" evidence="2">
    <location>
        <begin position="7"/>
        <end position="21"/>
    </location>
</feature>
<proteinExistence type="inferred from homology"/>
<keyword evidence="3" id="KW-0472">Membrane</keyword>
<keyword evidence="3" id="KW-1133">Transmembrane helix</keyword>
<organism evidence="5 6">
    <name type="scientific">Microlunatus flavus</name>
    <dbReference type="NCBI Taxonomy" id="1036181"/>
    <lineage>
        <taxon>Bacteria</taxon>
        <taxon>Bacillati</taxon>
        <taxon>Actinomycetota</taxon>
        <taxon>Actinomycetes</taxon>
        <taxon>Propionibacteriales</taxon>
        <taxon>Propionibacteriaceae</taxon>
        <taxon>Microlunatus</taxon>
    </lineage>
</organism>
<dbReference type="PANTHER" id="PTHR33392">
    <property type="entry name" value="POLYISOPRENYL-TEICHOIC ACID--PEPTIDOGLYCAN TEICHOIC ACID TRANSFERASE TAGU"/>
    <property type="match status" value="1"/>
</dbReference>
<evidence type="ECO:0000313" key="5">
    <source>
        <dbReference type="EMBL" id="SEQ00010.1"/>
    </source>
</evidence>
<dbReference type="NCBIfam" id="TIGR00350">
    <property type="entry name" value="lytR_cpsA_psr"/>
    <property type="match status" value="1"/>
</dbReference>
<feature type="compositionally biased region" description="Polar residues" evidence="2">
    <location>
        <begin position="504"/>
        <end position="514"/>
    </location>
</feature>
<dbReference type="PANTHER" id="PTHR33392:SF6">
    <property type="entry name" value="POLYISOPRENYL-TEICHOIC ACID--PEPTIDOGLYCAN TEICHOIC ACID TRANSFERASE TAGU"/>
    <property type="match status" value="1"/>
</dbReference>
<evidence type="ECO:0000256" key="1">
    <source>
        <dbReference type="ARBA" id="ARBA00006068"/>
    </source>
</evidence>
<protein>
    <submittedName>
        <fullName evidence="5">Cell envelope-related function transcriptional attenuator common domain-containing protein</fullName>
    </submittedName>
</protein>
<comment type="similarity">
    <text evidence="1">Belongs to the LytR/CpsA/Psr (LCP) family.</text>
</comment>
<dbReference type="STRING" id="1036181.SAMN05421756_102193"/>
<sequence>MSSTLTPEREAAHDDGDDGGRAERDRLIVESLQTSQRRSEGVKLRRGLTFLLMTLVLPGSAQVAAGHRRLGRFALRVWATLWVLALLTGLFVLLWHSAAITVLTAPLTLRVVQVLLVVLGVAWALLFLDAWRLSSPPEMARRHRLGFALLSLGLAFAVAAGLVASANVVSAQRELVSSVFAGGGDKAAKAGRINILLMGGDAGPDRTGLRPDSMTVASVDQETGRTVLISLPRNMEKAPFPASSPMHKKFPKGFDCPNDVCMLNAVYTYAMSHKELYPKVKNPGAQATKEAIEGVTGLTINYWSLIDLKGFEDLVDALGGITMDVYRKVPIGGGPTHPIYGYVEAGKNRHLDGKEALWFARSRSDSSDWDRIVRQKCVMNAMLNQLDPVTVLTKFNGIASASKEIVATDIPSSQVSTMLDLAQKAKTKPVGSLAIVPPLLKKPADPDFGKIRAAIADQIAKSEAMDAPKPSASAAPSGNASASSKPKTSSNGSGSSDPAKKGVDTSNLSKVCSA</sequence>
<feature type="transmembrane region" description="Helical" evidence="3">
    <location>
        <begin position="111"/>
        <end position="133"/>
    </location>
</feature>
<gene>
    <name evidence="5" type="ORF">SAMN05421756_102193</name>
</gene>
<evidence type="ECO:0000256" key="2">
    <source>
        <dbReference type="SAM" id="MobiDB-lite"/>
    </source>
</evidence>
<evidence type="ECO:0000259" key="4">
    <source>
        <dbReference type="Pfam" id="PF03816"/>
    </source>
</evidence>
<reference evidence="6" key="1">
    <citation type="submission" date="2016-10" db="EMBL/GenBank/DDBJ databases">
        <authorList>
            <person name="Varghese N."/>
            <person name="Submissions S."/>
        </authorList>
    </citation>
    <scope>NUCLEOTIDE SEQUENCE [LARGE SCALE GENOMIC DNA]</scope>
    <source>
        <strain evidence="6">CGMCC 4.6856</strain>
    </source>
</reference>
<dbReference type="AlphaFoldDB" id="A0A1H9CFJ9"/>
<name>A0A1H9CFJ9_9ACTN</name>
<evidence type="ECO:0000313" key="6">
    <source>
        <dbReference type="Proteomes" id="UP000198504"/>
    </source>
</evidence>
<feature type="transmembrane region" description="Helical" evidence="3">
    <location>
        <begin position="77"/>
        <end position="99"/>
    </location>
</feature>
<dbReference type="InterPro" id="IPR004474">
    <property type="entry name" value="LytR_CpsA_psr"/>
</dbReference>
<dbReference type="Pfam" id="PF03816">
    <property type="entry name" value="LytR_cpsA_psr"/>
    <property type="match status" value="1"/>
</dbReference>
<evidence type="ECO:0000256" key="3">
    <source>
        <dbReference type="SAM" id="Phobius"/>
    </source>
</evidence>
<feature type="region of interest" description="Disordered" evidence="2">
    <location>
        <begin position="1"/>
        <end position="21"/>
    </location>
</feature>
<dbReference type="EMBL" id="FOFA01000002">
    <property type="protein sequence ID" value="SEQ00010.1"/>
    <property type="molecule type" value="Genomic_DNA"/>
</dbReference>
<feature type="transmembrane region" description="Helical" evidence="3">
    <location>
        <begin position="145"/>
        <end position="169"/>
    </location>
</feature>
<feature type="domain" description="Cell envelope-related transcriptional attenuator" evidence="4">
    <location>
        <begin position="210"/>
        <end position="386"/>
    </location>
</feature>
<dbReference type="Gene3D" id="3.40.630.190">
    <property type="entry name" value="LCP protein"/>
    <property type="match status" value="1"/>
</dbReference>
<dbReference type="RefSeq" id="WP_232506122.1">
    <property type="nucleotide sequence ID" value="NZ_FOFA01000002.1"/>
</dbReference>
<dbReference type="Proteomes" id="UP000198504">
    <property type="component" value="Unassembled WGS sequence"/>
</dbReference>
<dbReference type="InterPro" id="IPR050922">
    <property type="entry name" value="LytR/CpsA/Psr_CW_biosynth"/>
</dbReference>